<evidence type="ECO:0000313" key="1">
    <source>
        <dbReference type="EMBL" id="GBB89912.1"/>
    </source>
</evidence>
<protein>
    <submittedName>
        <fullName evidence="1">Uncharacterized protein</fullName>
    </submittedName>
</protein>
<dbReference type="Proteomes" id="UP000247702">
    <property type="component" value="Unassembled WGS sequence"/>
</dbReference>
<evidence type="ECO:0000313" key="2">
    <source>
        <dbReference type="Proteomes" id="UP000247702"/>
    </source>
</evidence>
<proteinExistence type="predicted"/>
<dbReference type="AlphaFoldDB" id="A0A2Z6QMG1"/>
<dbReference type="EMBL" id="BEXD01000753">
    <property type="protein sequence ID" value="GBB89912.1"/>
    <property type="molecule type" value="Genomic_DNA"/>
</dbReference>
<accession>A0A2Z6QMG1</accession>
<sequence length="67" mass="7864">MTNYNVTTLCHPKMLRIDQLNIIYDTEYFERTAKEDNDIEDKELNVIIDSMEIVRSGSKSGSFMQEE</sequence>
<keyword evidence="2" id="KW-1185">Reference proteome</keyword>
<organism evidence="1 2">
    <name type="scientific">Rhizophagus clarus</name>
    <dbReference type="NCBI Taxonomy" id="94130"/>
    <lineage>
        <taxon>Eukaryota</taxon>
        <taxon>Fungi</taxon>
        <taxon>Fungi incertae sedis</taxon>
        <taxon>Mucoromycota</taxon>
        <taxon>Glomeromycotina</taxon>
        <taxon>Glomeromycetes</taxon>
        <taxon>Glomerales</taxon>
        <taxon>Glomeraceae</taxon>
        <taxon>Rhizophagus</taxon>
    </lineage>
</organism>
<reference evidence="1 2" key="1">
    <citation type="submission" date="2017-11" db="EMBL/GenBank/DDBJ databases">
        <title>The genome of Rhizophagus clarus HR1 reveals common genetic basis of auxotrophy among arbuscular mycorrhizal fungi.</title>
        <authorList>
            <person name="Kobayashi Y."/>
        </authorList>
    </citation>
    <scope>NUCLEOTIDE SEQUENCE [LARGE SCALE GENOMIC DNA]</scope>
    <source>
        <strain evidence="1 2">HR1</strain>
    </source>
</reference>
<comment type="caution">
    <text evidence="1">The sequence shown here is derived from an EMBL/GenBank/DDBJ whole genome shotgun (WGS) entry which is preliminary data.</text>
</comment>
<gene>
    <name evidence="1" type="ORF">RclHR1_16760008</name>
</gene>
<name>A0A2Z6QMG1_9GLOM</name>